<feature type="compositionally biased region" description="Polar residues" evidence="1">
    <location>
        <begin position="62"/>
        <end position="73"/>
    </location>
</feature>
<feature type="compositionally biased region" description="Polar residues" evidence="1">
    <location>
        <begin position="1"/>
        <end position="12"/>
    </location>
</feature>
<protein>
    <submittedName>
        <fullName evidence="2">Uncharacterized protein</fullName>
    </submittedName>
</protein>
<organism evidence="2 3">
    <name type="scientific">Cichlidogyrus casuarinus</name>
    <dbReference type="NCBI Taxonomy" id="1844966"/>
    <lineage>
        <taxon>Eukaryota</taxon>
        <taxon>Metazoa</taxon>
        <taxon>Spiralia</taxon>
        <taxon>Lophotrochozoa</taxon>
        <taxon>Platyhelminthes</taxon>
        <taxon>Monogenea</taxon>
        <taxon>Monopisthocotylea</taxon>
        <taxon>Dactylogyridea</taxon>
        <taxon>Ancyrocephalidae</taxon>
        <taxon>Cichlidogyrus</taxon>
    </lineage>
</organism>
<feature type="compositionally biased region" description="Polar residues" evidence="1">
    <location>
        <begin position="33"/>
        <end position="42"/>
    </location>
</feature>
<name>A0ABD2Q5N7_9PLAT</name>
<sequence>FLVVGSSGNQLSALPGLLNNKKKPVSPRRKLSESLTPETSRPVTMRRQKTLSNLEDVMEGGQSRSFTPSSSVAISRLDHTPES</sequence>
<feature type="non-terminal residue" evidence="2">
    <location>
        <position position="1"/>
    </location>
</feature>
<comment type="caution">
    <text evidence="2">The sequence shown here is derived from an EMBL/GenBank/DDBJ whole genome shotgun (WGS) entry which is preliminary data.</text>
</comment>
<dbReference type="AlphaFoldDB" id="A0ABD2Q5N7"/>
<evidence type="ECO:0000313" key="2">
    <source>
        <dbReference type="EMBL" id="KAL3314911.1"/>
    </source>
</evidence>
<evidence type="ECO:0000313" key="3">
    <source>
        <dbReference type="Proteomes" id="UP001626550"/>
    </source>
</evidence>
<feature type="region of interest" description="Disordered" evidence="1">
    <location>
        <begin position="1"/>
        <end position="83"/>
    </location>
</feature>
<keyword evidence="3" id="KW-1185">Reference proteome</keyword>
<dbReference type="EMBL" id="JBJKFK010000872">
    <property type="protein sequence ID" value="KAL3314911.1"/>
    <property type="molecule type" value="Genomic_DNA"/>
</dbReference>
<dbReference type="Proteomes" id="UP001626550">
    <property type="component" value="Unassembled WGS sequence"/>
</dbReference>
<gene>
    <name evidence="2" type="ORF">Ciccas_006455</name>
</gene>
<feature type="compositionally biased region" description="Basic residues" evidence="1">
    <location>
        <begin position="20"/>
        <end position="29"/>
    </location>
</feature>
<evidence type="ECO:0000256" key="1">
    <source>
        <dbReference type="SAM" id="MobiDB-lite"/>
    </source>
</evidence>
<accession>A0ABD2Q5N7</accession>
<proteinExistence type="predicted"/>
<reference evidence="2 3" key="1">
    <citation type="submission" date="2024-11" db="EMBL/GenBank/DDBJ databases">
        <title>Adaptive evolution of stress response genes in parasites aligns with host niche diversity.</title>
        <authorList>
            <person name="Hahn C."/>
            <person name="Resl P."/>
        </authorList>
    </citation>
    <scope>NUCLEOTIDE SEQUENCE [LARGE SCALE GENOMIC DNA]</scope>
    <source>
        <strain evidence="2">EGGRZ-B1_66</strain>
        <tissue evidence="2">Body</tissue>
    </source>
</reference>